<dbReference type="GO" id="GO:0007283">
    <property type="term" value="P:spermatogenesis"/>
    <property type="evidence" value="ECO:0007669"/>
    <property type="project" value="UniProtKB-KW"/>
</dbReference>
<accession>A0A9R1T635</accession>
<keyword evidence="3" id="KW-0677">Repeat</keyword>
<sequence>MDELVVRLRACLTATKGGVPLEHLNSDFRSLEGENIPYRQLGFANLEDFLAQVPGLRRYQKGGVVYIEVIPGENTAHLVALINKQKTSKKPRRMQMTSRRPIINDNARSRYNNHQVLPPQSPRRSFQPQKSGNPPRFNPQVIKNQNQEPLKSWPPRAANPAAQRVQSRPVNQERPVIVYPAKPVNPERTVTVYPAKPVAKPEPLNVHPPRAVVKSDGNSMIYSSAASPRGEPIPVVTRQQNRLEDRSQIQNPQANGDVSRPHPQVFSNHLNQNNYGRTFVSPPQTPKSSQQILFNGDFGLNGFRGVSAVLGGVTHAPVGDNSPGSNQNVNNGVSMPSLVPFETASNQKIPPPLKVVRPLSERLRRPSPEPQPSDKIFQGIKTEAVTVKSEYSSPITPPPEAGDPREELRALTLRLNLSEPAYKTVNVGKGGRVNIFTQVMVGKHKYSSYPFDAASEVEAAKLAAVAAVNALHRLHESPAKMRITEDKEVVIQRIIKIVDGHPNGVFRDRLPGLYEKEFHEMLPDDWVDYIEGFTGLALEKGVDNSIIVCRSEPQVHVMKSPPLSPKREKCLYKQPLETLRPLVLPSSKLWPVYVSHVSSTSDVWIRLLEDEYNEKFYAMSQELSVHYASVTEPAASVEILNHYVTKIKDEAHRVRVEALDPLTGDATIFFVDTGDNDIVNTSMLFPLDKKFLEVPPQTVRACLSTLEDIAVCDTTTDIAESHLLDKTFYMQVLRLDEDEISHVVVGVFYDTTSEMDVNVNEKISLELHEAMEMSKPEAQVGVKGKLLEVFVSHIEMNGDVYLRVKNDGMAILTSMLNCLMEGIAEDEGILAKAAVDGKIDPDQIYLAQKPNGEWVRVGVSYRGNEAVMRTVDSGDIVEVELKKLLRLQELSDNLARFPAQVIKVEMNNLGRNRFTERMASRLRELAGPTDILLCKVVQPPVSNRVAIVELFKRSQPDNLLISINDTLDLEPKIVKCGDGNNNVRKKRLERRGSRSSDESLKALKSPTIPGIGEFFNVSVTNLTSSPDNFIVQPFEEKPKLEGMMKALQEAYKTNDGTKMMMNDLEKGKVCAVKYYDGFWYRACTNRVLDDQSVSVHLCDFGNINIVTLSQVQPLRREFYDLPYQAIKARLVGIQPLNADWPLTTCLRFQKLVVNRNFVSVIRRLEHDDSTPSNIVLGLELIDVSLEDRDIYIHKVLIEERRALPEAS</sequence>
<dbReference type="PANTHER" id="PTHR22948">
    <property type="entry name" value="TUDOR DOMAIN CONTAINING PROTEIN"/>
    <property type="match status" value="1"/>
</dbReference>
<evidence type="ECO:0000259" key="6">
    <source>
        <dbReference type="PROSITE" id="PS50304"/>
    </source>
</evidence>
<evidence type="ECO:0000256" key="3">
    <source>
        <dbReference type="ARBA" id="ARBA00022737"/>
    </source>
</evidence>
<keyword evidence="2" id="KW-0963">Cytoplasm</keyword>
<dbReference type="InterPro" id="IPR025605">
    <property type="entry name" value="OST-HTH/LOTUS_dom"/>
</dbReference>
<evidence type="ECO:0000259" key="7">
    <source>
        <dbReference type="PROSITE" id="PS51644"/>
    </source>
</evidence>
<gene>
    <name evidence="9" type="primary">LOC105267079</name>
</gene>
<dbReference type="SUPFAM" id="SSF63748">
    <property type="entry name" value="Tudor/PWWP/MBT"/>
    <property type="match status" value="2"/>
</dbReference>
<dbReference type="CDD" id="cd09972">
    <property type="entry name" value="LOTUS_TDRD_OSKAR"/>
    <property type="match status" value="1"/>
</dbReference>
<feature type="domain" description="HTH OST-type" evidence="7">
    <location>
        <begin position="1"/>
        <end position="83"/>
    </location>
</feature>
<dbReference type="AlphaFoldDB" id="A0A9R1T635"/>
<evidence type="ECO:0000313" key="8">
    <source>
        <dbReference type="Proteomes" id="UP000694866"/>
    </source>
</evidence>
<reference evidence="9" key="1">
    <citation type="submission" date="2025-08" db="UniProtKB">
        <authorList>
            <consortium name="RefSeq"/>
        </authorList>
    </citation>
    <scope>IDENTIFICATION</scope>
    <source>
        <strain evidence="9">USDA-PBARC FA_bdor</strain>
        <tissue evidence="9">Whole organism</tissue>
    </source>
</reference>
<keyword evidence="4" id="KW-0221">Differentiation</keyword>
<dbReference type="PROSITE" id="PS51644">
    <property type="entry name" value="HTH_OST"/>
    <property type="match status" value="1"/>
</dbReference>
<dbReference type="Gene3D" id="2.30.30.140">
    <property type="match status" value="3"/>
</dbReference>
<dbReference type="OrthoDB" id="10034606at2759"/>
<feature type="region of interest" description="Disordered" evidence="5">
    <location>
        <begin position="251"/>
        <end position="274"/>
    </location>
</feature>
<dbReference type="GeneID" id="105267079"/>
<dbReference type="Pfam" id="PF00567">
    <property type="entry name" value="TUDOR"/>
    <property type="match status" value="2"/>
</dbReference>
<dbReference type="KEGG" id="fas:105267079"/>
<dbReference type="InterPro" id="IPR050621">
    <property type="entry name" value="Tudor_domain_containing"/>
</dbReference>
<dbReference type="Gene3D" id="3.30.420.610">
    <property type="entry name" value="LOTUS domain-like"/>
    <property type="match status" value="2"/>
</dbReference>
<dbReference type="InterPro" id="IPR002999">
    <property type="entry name" value="Tudor"/>
</dbReference>
<dbReference type="GO" id="GO:0030154">
    <property type="term" value="P:cell differentiation"/>
    <property type="evidence" value="ECO:0007669"/>
    <property type="project" value="UniProtKB-ARBA"/>
</dbReference>
<dbReference type="SMART" id="SM00333">
    <property type="entry name" value="TUDOR"/>
    <property type="match status" value="1"/>
</dbReference>
<evidence type="ECO:0000256" key="4">
    <source>
        <dbReference type="ARBA" id="ARBA00022871"/>
    </source>
</evidence>
<feature type="region of interest" description="Disordered" evidence="5">
    <location>
        <begin position="85"/>
        <end position="174"/>
    </location>
</feature>
<evidence type="ECO:0000256" key="2">
    <source>
        <dbReference type="ARBA" id="ARBA00022490"/>
    </source>
</evidence>
<dbReference type="PROSITE" id="PS50304">
    <property type="entry name" value="TUDOR"/>
    <property type="match status" value="1"/>
</dbReference>
<dbReference type="RefSeq" id="XP_011303994.1">
    <property type="nucleotide sequence ID" value="XM_011305692.1"/>
</dbReference>
<evidence type="ECO:0000313" key="9">
    <source>
        <dbReference type="RefSeq" id="XP_011303994.1"/>
    </source>
</evidence>
<dbReference type="Pfam" id="PF12872">
    <property type="entry name" value="OST-HTH"/>
    <property type="match status" value="1"/>
</dbReference>
<name>A0A9R1T635_9HYME</name>
<dbReference type="InterPro" id="IPR041966">
    <property type="entry name" value="LOTUS-like"/>
</dbReference>
<feature type="domain" description="Tudor" evidence="6">
    <location>
        <begin position="1063"/>
        <end position="1121"/>
    </location>
</feature>
<comment type="subcellular location">
    <subcellularLocation>
        <location evidence="1">Cytoplasm</location>
    </subcellularLocation>
</comment>
<evidence type="ECO:0000256" key="1">
    <source>
        <dbReference type="ARBA" id="ARBA00004496"/>
    </source>
</evidence>
<keyword evidence="4" id="KW-0744">Spermatogenesis</keyword>
<feature type="compositionally biased region" description="Polar residues" evidence="5">
    <location>
        <begin position="265"/>
        <end position="274"/>
    </location>
</feature>
<dbReference type="SUPFAM" id="SSF54768">
    <property type="entry name" value="dsRNA-binding domain-like"/>
    <property type="match status" value="1"/>
</dbReference>
<dbReference type="PANTHER" id="PTHR22948:SF76">
    <property type="entry name" value="FI20010P1-RELATED"/>
    <property type="match status" value="1"/>
</dbReference>
<dbReference type="Proteomes" id="UP000694866">
    <property type="component" value="Unplaced"/>
</dbReference>
<protein>
    <submittedName>
        <fullName evidence="9">Tudor domain-containing protein 7</fullName>
    </submittedName>
</protein>
<proteinExistence type="predicted"/>
<keyword evidence="8" id="KW-1185">Reference proteome</keyword>
<evidence type="ECO:0000256" key="5">
    <source>
        <dbReference type="SAM" id="MobiDB-lite"/>
    </source>
</evidence>
<organism evidence="8 9">
    <name type="scientific">Fopius arisanus</name>
    <dbReference type="NCBI Taxonomy" id="64838"/>
    <lineage>
        <taxon>Eukaryota</taxon>
        <taxon>Metazoa</taxon>
        <taxon>Ecdysozoa</taxon>
        <taxon>Arthropoda</taxon>
        <taxon>Hexapoda</taxon>
        <taxon>Insecta</taxon>
        <taxon>Pterygota</taxon>
        <taxon>Neoptera</taxon>
        <taxon>Endopterygota</taxon>
        <taxon>Hymenoptera</taxon>
        <taxon>Apocrita</taxon>
        <taxon>Ichneumonoidea</taxon>
        <taxon>Braconidae</taxon>
        <taxon>Opiinae</taxon>
        <taxon>Fopius</taxon>
    </lineage>
</organism>
<dbReference type="GO" id="GO:0005737">
    <property type="term" value="C:cytoplasm"/>
    <property type="evidence" value="ECO:0007669"/>
    <property type="project" value="UniProtKB-SubCell"/>
</dbReference>
<dbReference type="Gene3D" id="2.40.50.90">
    <property type="match status" value="3"/>
</dbReference>
<dbReference type="InterPro" id="IPR035437">
    <property type="entry name" value="SNase_OB-fold_sf"/>
</dbReference>